<comment type="caution">
    <text evidence="1">The sequence shown here is derived from an EMBL/GenBank/DDBJ whole genome shotgun (WGS) entry which is preliminary data.</text>
</comment>
<evidence type="ECO:0000313" key="2">
    <source>
        <dbReference type="Proteomes" id="UP000789901"/>
    </source>
</evidence>
<dbReference type="EMBL" id="CAJVQB010004432">
    <property type="protein sequence ID" value="CAG8635634.1"/>
    <property type="molecule type" value="Genomic_DNA"/>
</dbReference>
<name>A0ABN7UP03_GIGMA</name>
<protein>
    <submittedName>
        <fullName evidence="1">23720_t:CDS:1</fullName>
    </submittedName>
</protein>
<reference evidence="1 2" key="1">
    <citation type="submission" date="2021-06" db="EMBL/GenBank/DDBJ databases">
        <authorList>
            <person name="Kallberg Y."/>
            <person name="Tangrot J."/>
            <person name="Rosling A."/>
        </authorList>
    </citation>
    <scope>NUCLEOTIDE SEQUENCE [LARGE SCALE GENOMIC DNA]</scope>
    <source>
        <strain evidence="1 2">120-4 pot B 10/14</strain>
    </source>
</reference>
<sequence length="99" mass="11449">MPCYADTIIKIKHVKRKEKDAKVPSVWALGTYPLERDDNEIEVALFLLVNPQDRNLESQTIFRKDEYYSAREIIIPGSYAGKLNQNKKKSCSTRNSDDE</sequence>
<accession>A0ABN7UP03</accession>
<organism evidence="1 2">
    <name type="scientific">Gigaspora margarita</name>
    <dbReference type="NCBI Taxonomy" id="4874"/>
    <lineage>
        <taxon>Eukaryota</taxon>
        <taxon>Fungi</taxon>
        <taxon>Fungi incertae sedis</taxon>
        <taxon>Mucoromycota</taxon>
        <taxon>Glomeromycotina</taxon>
        <taxon>Glomeromycetes</taxon>
        <taxon>Diversisporales</taxon>
        <taxon>Gigasporaceae</taxon>
        <taxon>Gigaspora</taxon>
    </lineage>
</organism>
<proteinExistence type="predicted"/>
<evidence type="ECO:0000313" key="1">
    <source>
        <dbReference type="EMBL" id="CAG8635634.1"/>
    </source>
</evidence>
<gene>
    <name evidence="1" type="ORF">GMARGA_LOCUS8568</name>
</gene>
<dbReference type="Proteomes" id="UP000789901">
    <property type="component" value="Unassembled WGS sequence"/>
</dbReference>
<keyword evidence="2" id="KW-1185">Reference proteome</keyword>